<evidence type="ECO:0000256" key="5">
    <source>
        <dbReference type="ARBA" id="ARBA00023242"/>
    </source>
</evidence>
<keyword evidence="4 6" id="KW-0235">DNA replication</keyword>
<comment type="function">
    <text evidence="6">Component of the origin recognition complex (ORC) that binds origins of replication. DNA-binding is ATP-dependent. ORC is required to assemble the pre-replication complex necessary to initiate DNA replication.</text>
</comment>
<dbReference type="AlphaFoldDB" id="A0AAQ4EA34"/>
<feature type="region of interest" description="Disordered" evidence="7">
    <location>
        <begin position="122"/>
        <end position="203"/>
    </location>
</feature>
<dbReference type="Proteomes" id="UP001321473">
    <property type="component" value="Unassembled WGS sequence"/>
</dbReference>
<evidence type="ECO:0000256" key="4">
    <source>
        <dbReference type="ARBA" id="ARBA00022705"/>
    </source>
</evidence>
<evidence type="ECO:0000256" key="6">
    <source>
        <dbReference type="RuleBase" id="RU368084"/>
    </source>
</evidence>
<dbReference type="EMBL" id="JARKHS020019552">
    <property type="protein sequence ID" value="KAK8771595.1"/>
    <property type="molecule type" value="Genomic_DNA"/>
</dbReference>
<proteinExistence type="inferred from homology"/>
<feature type="domain" description="Origin recognition complex subunit 2 RecA-like" evidence="8">
    <location>
        <begin position="247"/>
        <end position="403"/>
    </location>
</feature>
<organism evidence="10 11">
    <name type="scientific">Amblyomma americanum</name>
    <name type="common">Lone star tick</name>
    <dbReference type="NCBI Taxonomy" id="6943"/>
    <lineage>
        <taxon>Eukaryota</taxon>
        <taxon>Metazoa</taxon>
        <taxon>Ecdysozoa</taxon>
        <taxon>Arthropoda</taxon>
        <taxon>Chelicerata</taxon>
        <taxon>Arachnida</taxon>
        <taxon>Acari</taxon>
        <taxon>Parasitiformes</taxon>
        <taxon>Ixodida</taxon>
        <taxon>Ixodoidea</taxon>
        <taxon>Ixodidae</taxon>
        <taxon>Amblyomminae</taxon>
        <taxon>Amblyomma</taxon>
    </lineage>
</organism>
<dbReference type="InterPro" id="IPR056772">
    <property type="entry name" value="RecA-like_ORC2"/>
</dbReference>
<evidence type="ECO:0000256" key="2">
    <source>
        <dbReference type="ARBA" id="ARBA00007421"/>
    </source>
</evidence>
<evidence type="ECO:0000259" key="9">
    <source>
        <dbReference type="Pfam" id="PF24882"/>
    </source>
</evidence>
<protein>
    <recommendedName>
        <fullName evidence="3 6">Origin recognition complex subunit 2</fullName>
    </recommendedName>
</protein>
<evidence type="ECO:0000313" key="10">
    <source>
        <dbReference type="EMBL" id="KAK8771595.1"/>
    </source>
</evidence>
<comment type="subunit">
    <text evidence="6">Component of the origin recognition complex (ORC).</text>
</comment>
<sequence length="531" mass="58948">MTSWQPLPAQWCATSIRAQRKQEARVGETSMLSSVVPVTLEGAVKVRFVGDDDVIEHIYNISDAGKKKKNVKGAAPEPSLAENLPPVAGVEQDETPVPVGLHANSDTLTGREVFNLTCTPKAKHAVKTASKTPSREQRKSSSSTPRQPGATKSPYTLRKKIKQKLSKMKEENEASSGESDSEKSSEDDVDEEPGDTGLGKYSSYFASSSRSKTSNHTLTKLGRPVMAPDEINRTLGAVNDPHAKHCERLLVHYRTCFSHWLALLREGFSLLLYGPGSKIKLLQKFKEEKLADFANITLNGFNPALSYMEILSSILQCIPGSESTLSPQVDHIVEHFSREGAEDIFILINNIDGLNLRNAKAQEMLSTLSTARHIHIVASVDHINAALLWNQEMLRTFRFVWINATTFEPYVLESSLEPLKSSASNTLSSLKHVFCSLTPNARKIFLLIARHQLVSADSPAYAGMSFHDCYHRCREAFLVNSDLTLRAQLREFLDHMLLKIKKGHDGTENLWIPIETGALTLFLDQQDEDGL</sequence>
<dbReference type="Pfam" id="PF24882">
    <property type="entry name" value="WHD_ORC2"/>
    <property type="match status" value="1"/>
</dbReference>
<dbReference type="InterPro" id="IPR007220">
    <property type="entry name" value="ORC2"/>
</dbReference>
<dbReference type="PANTHER" id="PTHR14052:SF0">
    <property type="entry name" value="ORIGIN RECOGNITION COMPLEX SUBUNIT 2"/>
    <property type="match status" value="1"/>
</dbReference>
<evidence type="ECO:0000256" key="7">
    <source>
        <dbReference type="SAM" id="MobiDB-lite"/>
    </source>
</evidence>
<evidence type="ECO:0000256" key="1">
    <source>
        <dbReference type="ARBA" id="ARBA00004123"/>
    </source>
</evidence>
<feature type="compositionally biased region" description="Basic residues" evidence="7">
    <location>
        <begin position="157"/>
        <end position="166"/>
    </location>
</feature>
<comment type="subcellular location">
    <subcellularLocation>
        <location evidence="1 6">Nucleus</location>
    </subcellularLocation>
</comment>
<gene>
    <name evidence="10" type="ORF">V5799_025163</name>
</gene>
<dbReference type="GO" id="GO:0005664">
    <property type="term" value="C:nuclear origin of replication recognition complex"/>
    <property type="evidence" value="ECO:0007669"/>
    <property type="project" value="UniProtKB-UniRule"/>
</dbReference>
<dbReference type="PANTHER" id="PTHR14052">
    <property type="entry name" value="ORIGIN RECOGNITION COMPLEX SUBUNIT 2"/>
    <property type="match status" value="1"/>
</dbReference>
<accession>A0AAQ4EA34</accession>
<name>A0AAQ4EA34_AMBAM</name>
<feature type="region of interest" description="Disordered" evidence="7">
    <location>
        <begin position="65"/>
        <end position="93"/>
    </location>
</feature>
<comment type="similarity">
    <text evidence="2 6">Belongs to the ORC2 family.</text>
</comment>
<comment type="caution">
    <text evidence="10">The sequence shown here is derived from an EMBL/GenBank/DDBJ whole genome shotgun (WGS) entry which is preliminary data.</text>
</comment>
<evidence type="ECO:0000259" key="8">
    <source>
        <dbReference type="Pfam" id="PF04084"/>
    </source>
</evidence>
<keyword evidence="11" id="KW-1185">Reference proteome</keyword>
<reference evidence="10 11" key="1">
    <citation type="journal article" date="2023" name="Arcadia Sci">
        <title>De novo assembly of a long-read Amblyomma americanum tick genome.</title>
        <authorList>
            <person name="Chou S."/>
            <person name="Poskanzer K.E."/>
            <person name="Rollins M."/>
            <person name="Thuy-Boun P.S."/>
        </authorList>
    </citation>
    <scope>NUCLEOTIDE SEQUENCE [LARGE SCALE GENOMIC DNA]</scope>
    <source>
        <strain evidence="10">F_SG_1</strain>
        <tissue evidence="10">Salivary glands</tissue>
    </source>
</reference>
<feature type="domain" description="Origin recognition complex subunit 2 winged-helix" evidence="9">
    <location>
        <begin position="459"/>
        <end position="516"/>
    </location>
</feature>
<evidence type="ECO:0000313" key="11">
    <source>
        <dbReference type="Proteomes" id="UP001321473"/>
    </source>
</evidence>
<dbReference type="GO" id="GO:0006260">
    <property type="term" value="P:DNA replication"/>
    <property type="evidence" value="ECO:0007669"/>
    <property type="project" value="UniProtKB-UniRule"/>
</dbReference>
<keyword evidence="5 6" id="KW-0539">Nucleus</keyword>
<dbReference type="Pfam" id="PF04084">
    <property type="entry name" value="RecA-like_ORC2"/>
    <property type="match status" value="1"/>
</dbReference>
<dbReference type="GO" id="GO:0003688">
    <property type="term" value="F:DNA replication origin binding"/>
    <property type="evidence" value="ECO:0007669"/>
    <property type="project" value="UniProtKB-UniRule"/>
</dbReference>
<evidence type="ECO:0000256" key="3">
    <source>
        <dbReference type="ARBA" id="ARBA00019080"/>
    </source>
</evidence>
<dbReference type="InterPro" id="IPR056773">
    <property type="entry name" value="WHD_ORC2"/>
</dbReference>